<gene>
    <name evidence="2" type="ORF">EVAR_14304_1</name>
</gene>
<proteinExistence type="predicted"/>
<keyword evidence="1" id="KW-0812">Transmembrane</keyword>
<evidence type="ECO:0000313" key="2">
    <source>
        <dbReference type="EMBL" id="GBP27483.1"/>
    </source>
</evidence>
<keyword evidence="1" id="KW-1133">Transmembrane helix</keyword>
<dbReference type="AlphaFoldDB" id="A0A4C1ULY5"/>
<reference evidence="2 3" key="1">
    <citation type="journal article" date="2019" name="Commun. Biol.">
        <title>The bagworm genome reveals a unique fibroin gene that provides high tensile strength.</title>
        <authorList>
            <person name="Kono N."/>
            <person name="Nakamura H."/>
            <person name="Ohtoshi R."/>
            <person name="Tomita M."/>
            <person name="Numata K."/>
            <person name="Arakawa K."/>
        </authorList>
    </citation>
    <scope>NUCLEOTIDE SEQUENCE [LARGE SCALE GENOMIC DNA]</scope>
</reference>
<keyword evidence="3" id="KW-1185">Reference proteome</keyword>
<dbReference type="Proteomes" id="UP000299102">
    <property type="component" value="Unassembled WGS sequence"/>
</dbReference>
<keyword evidence="1" id="KW-0472">Membrane</keyword>
<dbReference type="EMBL" id="BGZK01000194">
    <property type="protein sequence ID" value="GBP27483.1"/>
    <property type="molecule type" value="Genomic_DNA"/>
</dbReference>
<feature type="transmembrane region" description="Helical" evidence="1">
    <location>
        <begin position="37"/>
        <end position="55"/>
    </location>
</feature>
<sequence>MQWEGLPFGVWSSAYRCQTSITTVCHSVSVNVLLGSWAVFFNACLYCLSILLRLIELKDSERFVNVTETLAPLDSASMIMLRICDYREDDLDLCVFGLREVMLKWWLQPLYRGDESS</sequence>
<comment type="caution">
    <text evidence="2">The sequence shown here is derived from an EMBL/GenBank/DDBJ whole genome shotgun (WGS) entry which is preliminary data.</text>
</comment>
<accession>A0A4C1ULY5</accession>
<evidence type="ECO:0000256" key="1">
    <source>
        <dbReference type="SAM" id="Phobius"/>
    </source>
</evidence>
<protein>
    <submittedName>
        <fullName evidence="2">Uncharacterized protein</fullName>
    </submittedName>
</protein>
<name>A0A4C1ULY5_EUMVA</name>
<organism evidence="2 3">
    <name type="scientific">Eumeta variegata</name>
    <name type="common">Bagworm moth</name>
    <name type="synonym">Eumeta japonica</name>
    <dbReference type="NCBI Taxonomy" id="151549"/>
    <lineage>
        <taxon>Eukaryota</taxon>
        <taxon>Metazoa</taxon>
        <taxon>Ecdysozoa</taxon>
        <taxon>Arthropoda</taxon>
        <taxon>Hexapoda</taxon>
        <taxon>Insecta</taxon>
        <taxon>Pterygota</taxon>
        <taxon>Neoptera</taxon>
        <taxon>Endopterygota</taxon>
        <taxon>Lepidoptera</taxon>
        <taxon>Glossata</taxon>
        <taxon>Ditrysia</taxon>
        <taxon>Tineoidea</taxon>
        <taxon>Psychidae</taxon>
        <taxon>Oiketicinae</taxon>
        <taxon>Eumeta</taxon>
    </lineage>
</organism>
<evidence type="ECO:0000313" key="3">
    <source>
        <dbReference type="Proteomes" id="UP000299102"/>
    </source>
</evidence>